<dbReference type="AlphaFoldDB" id="A0A142VVP0"/>
<sequence>MNDTMMQALQHEKHAWALRHEMGFPADHKLTPSIEFGTGGAIDGGIVRELVLRAMLLGQDIIYAGQAHVGMSQPREYLAVMRNQHLIHIFRCRPWSGDNNAPVILVSECGKVAIRLGNDGAFECLAGAPSDIAGGHRRALARIERVAAKTRSRIKAAMFQPRSSDD</sequence>
<dbReference type="STRING" id="1219058.AOA14_04610"/>
<organism evidence="1 2">
    <name type="scientific">Sphingopyxis terrae subsp. terrae NBRC 15098</name>
    <dbReference type="NCBI Taxonomy" id="1219058"/>
    <lineage>
        <taxon>Bacteria</taxon>
        <taxon>Pseudomonadati</taxon>
        <taxon>Pseudomonadota</taxon>
        <taxon>Alphaproteobacteria</taxon>
        <taxon>Sphingomonadales</taxon>
        <taxon>Sphingomonadaceae</taxon>
        <taxon>Sphingopyxis</taxon>
    </lineage>
</organism>
<dbReference type="EMBL" id="CP013342">
    <property type="protein sequence ID" value="AMU93883.1"/>
    <property type="molecule type" value="Genomic_DNA"/>
</dbReference>
<evidence type="ECO:0000313" key="2">
    <source>
        <dbReference type="Proteomes" id="UP000076234"/>
    </source>
</evidence>
<name>A0A142VVP0_9SPHN</name>
<dbReference type="RefSeq" id="WP_062900953.1">
    <property type="nucleotide sequence ID" value="NZ_CP013342.1"/>
</dbReference>
<evidence type="ECO:0000313" key="1">
    <source>
        <dbReference type="EMBL" id="AMU93883.1"/>
    </source>
</evidence>
<dbReference type="KEGG" id="ster:AOA14_04610"/>
<reference evidence="1 2" key="2">
    <citation type="journal article" date="2016" name="Genome Announc.">
        <title>Complete Genome Sequence of Sphingopyxis terrae Strain 203-1 (NBRC 111660), a Polyethylene Glycol Degrader.</title>
        <authorList>
            <person name="Ohtsubo Y."/>
            <person name="Nonoyama S."/>
            <person name="Nagata Y."/>
            <person name="Numata M."/>
            <person name="Tsuchikane K."/>
            <person name="Hosoyama A."/>
            <person name="Yamazoe A."/>
            <person name="Tsuda M."/>
            <person name="Fujita N."/>
            <person name="Kawai F."/>
        </authorList>
    </citation>
    <scope>NUCLEOTIDE SEQUENCE [LARGE SCALE GENOMIC DNA]</scope>
    <source>
        <strain evidence="1 2">203-1</strain>
    </source>
</reference>
<accession>A0A142VVP0</accession>
<protein>
    <submittedName>
        <fullName evidence="1">Uncharacterized protein</fullName>
    </submittedName>
</protein>
<proteinExistence type="predicted"/>
<gene>
    <name evidence="1" type="ORF">AOA14_04610</name>
</gene>
<reference evidence="2" key="1">
    <citation type="submission" date="2015-11" db="EMBL/GenBank/DDBJ databases">
        <title>Complete genome sequence of a polyethylene glycol-degrading strain Sphingopyxis terrae strain 203-1 (NBRC 15098).</title>
        <authorList>
            <person name="Yoshiyuki O."/>
            <person name="Shouta N."/>
            <person name="Nagata Y."/>
            <person name="Numata M."/>
            <person name="Tsuchikane K."/>
            <person name="Hosoyama A."/>
            <person name="Yamazoe A."/>
            <person name="Tsuda M."/>
            <person name="Fujita N."/>
            <person name="Kawai F."/>
        </authorList>
    </citation>
    <scope>NUCLEOTIDE SEQUENCE [LARGE SCALE GENOMIC DNA]</scope>
    <source>
        <strain evidence="2">203-1</strain>
    </source>
</reference>
<dbReference type="Proteomes" id="UP000076234">
    <property type="component" value="Chromosome"/>
</dbReference>